<gene>
    <name evidence="2" type="ORF">NCTC8580_00215</name>
</gene>
<evidence type="ECO:0000256" key="1">
    <source>
        <dbReference type="SAM" id="MobiDB-lite"/>
    </source>
</evidence>
<dbReference type="Proteomes" id="UP000255087">
    <property type="component" value="Unassembled WGS sequence"/>
</dbReference>
<dbReference type="RefSeq" id="WP_156170215.1">
    <property type="nucleotide sequence ID" value="NZ_NCLF01000013.1"/>
</dbReference>
<dbReference type="AlphaFoldDB" id="A0A380Q2X1"/>
<evidence type="ECO:0000313" key="3">
    <source>
        <dbReference type="Proteomes" id="UP000255087"/>
    </source>
</evidence>
<dbReference type="GeneID" id="96666488"/>
<name>A0A380Q2X1_YERPU</name>
<evidence type="ECO:0000313" key="2">
    <source>
        <dbReference type="EMBL" id="SUP80174.1"/>
    </source>
</evidence>
<protein>
    <submittedName>
        <fullName evidence="2">Uncharacterized protein</fullName>
    </submittedName>
</protein>
<reference evidence="2 3" key="1">
    <citation type="submission" date="2018-06" db="EMBL/GenBank/DDBJ databases">
        <authorList>
            <consortium name="Pathogen Informatics"/>
            <person name="Doyle S."/>
        </authorList>
    </citation>
    <scope>NUCLEOTIDE SEQUENCE [LARGE SCALE GENOMIC DNA]</scope>
    <source>
        <strain evidence="2 3">NCTC8580</strain>
    </source>
</reference>
<accession>A0A380Q2X1</accession>
<organism evidence="2 3">
    <name type="scientific">Yersinia pseudotuberculosis</name>
    <dbReference type="NCBI Taxonomy" id="633"/>
    <lineage>
        <taxon>Bacteria</taxon>
        <taxon>Pseudomonadati</taxon>
        <taxon>Pseudomonadota</taxon>
        <taxon>Gammaproteobacteria</taxon>
        <taxon>Enterobacterales</taxon>
        <taxon>Yersiniaceae</taxon>
        <taxon>Yersinia</taxon>
    </lineage>
</organism>
<proteinExistence type="predicted"/>
<feature type="compositionally biased region" description="Polar residues" evidence="1">
    <location>
        <begin position="39"/>
        <end position="50"/>
    </location>
</feature>
<dbReference type="EMBL" id="UHJC01000001">
    <property type="protein sequence ID" value="SUP80174.1"/>
    <property type="molecule type" value="Genomic_DNA"/>
</dbReference>
<sequence length="50" mass="5335">MQETVNTLNLNVSDDVSAELVDFFEQQASVGVGGGSSSHNSNNDLITYDD</sequence>
<feature type="region of interest" description="Disordered" evidence="1">
    <location>
        <begin position="30"/>
        <end position="50"/>
    </location>
</feature>